<feature type="non-terminal residue" evidence="1">
    <location>
        <position position="46"/>
    </location>
</feature>
<dbReference type="Proteomes" id="UP000236291">
    <property type="component" value="Unassembled WGS sequence"/>
</dbReference>
<evidence type="ECO:0000313" key="2">
    <source>
        <dbReference type="Proteomes" id="UP000236291"/>
    </source>
</evidence>
<evidence type="ECO:0000313" key="1">
    <source>
        <dbReference type="EMBL" id="PNX64317.1"/>
    </source>
</evidence>
<name>A0A2K3KDE0_TRIPR</name>
<dbReference type="AlphaFoldDB" id="A0A2K3KDE0"/>
<proteinExistence type="predicted"/>
<reference evidence="1 2" key="2">
    <citation type="journal article" date="2017" name="Front. Plant Sci.">
        <title>Gene Classification and Mining of Molecular Markers Useful in Red Clover (Trifolium pratense) Breeding.</title>
        <authorList>
            <person name="Istvanek J."/>
            <person name="Dluhosova J."/>
            <person name="Dluhos P."/>
            <person name="Patkova L."/>
            <person name="Nedelnik J."/>
            <person name="Repkova J."/>
        </authorList>
    </citation>
    <scope>NUCLEOTIDE SEQUENCE [LARGE SCALE GENOMIC DNA]</scope>
    <source>
        <strain evidence="2">cv. Tatra</strain>
        <tissue evidence="1">Young leaves</tissue>
    </source>
</reference>
<dbReference type="SUPFAM" id="SSF56219">
    <property type="entry name" value="DNase I-like"/>
    <property type="match status" value="1"/>
</dbReference>
<reference evidence="1 2" key="1">
    <citation type="journal article" date="2014" name="Am. J. Bot.">
        <title>Genome assembly and annotation for red clover (Trifolium pratense; Fabaceae).</title>
        <authorList>
            <person name="Istvanek J."/>
            <person name="Jaros M."/>
            <person name="Krenek A."/>
            <person name="Repkova J."/>
        </authorList>
    </citation>
    <scope>NUCLEOTIDE SEQUENCE [LARGE SCALE GENOMIC DNA]</scope>
    <source>
        <strain evidence="2">cv. Tatra</strain>
        <tissue evidence="1">Young leaves</tissue>
    </source>
</reference>
<dbReference type="EMBL" id="ASHM01164394">
    <property type="protein sequence ID" value="PNX64317.1"/>
    <property type="molecule type" value="Genomic_DNA"/>
</dbReference>
<dbReference type="InterPro" id="IPR036691">
    <property type="entry name" value="Endo/exonu/phosph_ase_sf"/>
</dbReference>
<comment type="caution">
    <text evidence="1">The sequence shown here is derived from an EMBL/GenBank/DDBJ whole genome shotgun (WGS) entry which is preliminary data.</text>
</comment>
<organism evidence="1 2">
    <name type="scientific">Trifolium pratense</name>
    <name type="common">Red clover</name>
    <dbReference type="NCBI Taxonomy" id="57577"/>
    <lineage>
        <taxon>Eukaryota</taxon>
        <taxon>Viridiplantae</taxon>
        <taxon>Streptophyta</taxon>
        <taxon>Embryophyta</taxon>
        <taxon>Tracheophyta</taxon>
        <taxon>Spermatophyta</taxon>
        <taxon>Magnoliopsida</taxon>
        <taxon>eudicotyledons</taxon>
        <taxon>Gunneridae</taxon>
        <taxon>Pentapetalae</taxon>
        <taxon>rosids</taxon>
        <taxon>fabids</taxon>
        <taxon>Fabales</taxon>
        <taxon>Fabaceae</taxon>
        <taxon>Papilionoideae</taxon>
        <taxon>50 kb inversion clade</taxon>
        <taxon>NPAAA clade</taxon>
        <taxon>Hologalegina</taxon>
        <taxon>IRL clade</taxon>
        <taxon>Trifolieae</taxon>
        <taxon>Trifolium</taxon>
    </lineage>
</organism>
<sequence length="46" mass="5331">MLVRSHGACMSRLDRILVSPNWLMEWGDVNLWALPRDISDHCPIIL</sequence>
<gene>
    <name evidence="1" type="ORF">L195_g062057</name>
</gene>
<protein>
    <submittedName>
        <fullName evidence="1">Protein lava lamp</fullName>
    </submittedName>
</protein>
<dbReference type="Gene3D" id="3.60.10.10">
    <property type="entry name" value="Endonuclease/exonuclease/phosphatase"/>
    <property type="match status" value="1"/>
</dbReference>
<accession>A0A2K3KDE0</accession>